<comment type="caution">
    <text evidence="3">The sequence shown here is derived from an EMBL/GenBank/DDBJ whole genome shotgun (WGS) entry which is preliminary data.</text>
</comment>
<feature type="compositionally biased region" description="Pro residues" evidence="2">
    <location>
        <begin position="43"/>
        <end position="55"/>
    </location>
</feature>
<feature type="compositionally biased region" description="Polar residues" evidence="2">
    <location>
        <begin position="57"/>
        <end position="69"/>
    </location>
</feature>
<evidence type="ECO:0000313" key="3">
    <source>
        <dbReference type="EMBL" id="GFB08129.1"/>
    </source>
</evidence>
<evidence type="ECO:0000256" key="1">
    <source>
        <dbReference type="SAM" id="Coils"/>
    </source>
</evidence>
<feature type="region of interest" description="Disordered" evidence="2">
    <location>
        <begin position="26"/>
        <end position="95"/>
    </location>
</feature>
<feature type="coiled-coil region" evidence="1">
    <location>
        <begin position="273"/>
        <end position="310"/>
    </location>
</feature>
<evidence type="ECO:0000256" key="2">
    <source>
        <dbReference type="SAM" id="MobiDB-lite"/>
    </source>
</evidence>
<feature type="compositionally biased region" description="Pro residues" evidence="2">
    <location>
        <begin position="82"/>
        <end position="91"/>
    </location>
</feature>
<proteinExistence type="predicted"/>
<dbReference type="AlphaFoldDB" id="A0A699KWA7"/>
<dbReference type="EMBL" id="BKCJ010547936">
    <property type="protein sequence ID" value="GFB08129.1"/>
    <property type="molecule type" value="Genomic_DNA"/>
</dbReference>
<reference evidence="3" key="1">
    <citation type="journal article" date="2019" name="Sci. Rep.">
        <title>Draft genome of Tanacetum cinerariifolium, the natural source of mosquito coil.</title>
        <authorList>
            <person name="Yamashiro T."/>
            <person name="Shiraishi A."/>
            <person name="Satake H."/>
            <person name="Nakayama K."/>
        </authorList>
    </citation>
    <scope>NUCLEOTIDE SEQUENCE</scope>
</reference>
<gene>
    <name evidence="3" type="ORF">Tci_680100</name>
</gene>
<name>A0A699KWA7_TANCI</name>
<sequence length="452" mass="51744">MRRVGKGFSKVDTPLFDGMLVPQQVQVDIDAAAEDEDAAEPTPHSPTPATTPPPQQELISSPPQAETTRPPSPHQSSISQPSLPPPQPPSQPEDISHSAMALLNQLLEICATLIKKVGDLEQDKIAQAIKITKLKQRVRRLEKKRRLKASGFKRLRKGRLEESQAHVYLLDLEHAQKVLKVVTVAATTAATTITAALMPKASAPRRRRGVIIHEPKETTTPSVIMHYKPKSKDKGKRILVEEPKPLKRQAHIEQDKAYARKLEVELNANINWNEVIEQESKESKRKSESFEEKAAKKQRIAEEVEELKTHLQIVPINEDDVYTEATPLALKIIQERFASLEPKNFSDDFLLNTLKIMFEKPDVEANIWKNQKGSYCLAKVKSWKLLESYEVYIITFITTRMILLVERRYPLTRFTLEQMLNNVRLEVEEESEVSLELLRFVRRQQQERYKLK</sequence>
<keyword evidence="1" id="KW-0175">Coiled coil</keyword>
<organism evidence="3">
    <name type="scientific">Tanacetum cinerariifolium</name>
    <name type="common">Dalmatian daisy</name>
    <name type="synonym">Chrysanthemum cinerariifolium</name>
    <dbReference type="NCBI Taxonomy" id="118510"/>
    <lineage>
        <taxon>Eukaryota</taxon>
        <taxon>Viridiplantae</taxon>
        <taxon>Streptophyta</taxon>
        <taxon>Embryophyta</taxon>
        <taxon>Tracheophyta</taxon>
        <taxon>Spermatophyta</taxon>
        <taxon>Magnoliopsida</taxon>
        <taxon>eudicotyledons</taxon>
        <taxon>Gunneridae</taxon>
        <taxon>Pentapetalae</taxon>
        <taxon>asterids</taxon>
        <taxon>campanulids</taxon>
        <taxon>Asterales</taxon>
        <taxon>Asteraceae</taxon>
        <taxon>Asteroideae</taxon>
        <taxon>Anthemideae</taxon>
        <taxon>Anthemidinae</taxon>
        <taxon>Tanacetum</taxon>
    </lineage>
</organism>
<protein>
    <submittedName>
        <fullName evidence="3">Uncharacterized protein</fullName>
    </submittedName>
</protein>
<feature type="region of interest" description="Disordered" evidence="2">
    <location>
        <begin position="1"/>
        <end position="20"/>
    </location>
</feature>
<accession>A0A699KWA7</accession>